<evidence type="ECO:0000256" key="2">
    <source>
        <dbReference type="ARBA" id="ARBA00023125"/>
    </source>
</evidence>
<evidence type="ECO:0000256" key="3">
    <source>
        <dbReference type="ARBA" id="ARBA00023163"/>
    </source>
</evidence>
<sequence>VKAILEAATCLLSTNGMKHFTTNHIANLAGVSIGSLYQYFPNKESILAKLIELHKEKEFKRVSAIMTRLQENPTCQNSRLEREGNVRLAVKEFINIHAENLELSRILNAQTRELACLLPFRSTTTFLTKLLHSLLDKVDSASRKENYIRAYIIANSVDSLIQTTLLEQPQLLTEARFLDELVNLSIGYLQPR</sequence>
<dbReference type="Pfam" id="PF00440">
    <property type="entry name" value="TetR_N"/>
    <property type="match status" value="1"/>
</dbReference>
<reference evidence="5" key="1">
    <citation type="submission" date="2018-06" db="EMBL/GenBank/DDBJ databases">
        <authorList>
            <person name="Zhirakovskaya E."/>
        </authorList>
    </citation>
    <scope>NUCLEOTIDE SEQUENCE</scope>
</reference>
<dbReference type="EMBL" id="UOFA01000370">
    <property type="protein sequence ID" value="VAW47816.1"/>
    <property type="molecule type" value="Genomic_DNA"/>
</dbReference>
<evidence type="ECO:0000256" key="1">
    <source>
        <dbReference type="ARBA" id="ARBA00023015"/>
    </source>
</evidence>
<dbReference type="InterPro" id="IPR009057">
    <property type="entry name" value="Homeodomain-like_sf"/>
</dbReference>
<dbReference type="GO" id="GO:0000976">
    <property type="term" value="F:transcription cis-regulatory region binding"/>
    <property type="evidence" value="ECO:0007669"/>
    <property type="project" value="TreeGrafter"/>
</dbReference>
<dbReference type="SUPFAM" id="SSF46689">
    <property type="entry name" value="Homeodomain-like"/>
    <property type="match status" value="1"/>
</dbReference>
<organism evidence="5">
    <name type="scientific">hydrothermal vent metagenome</name>
    <dbReference type="NCBI Taxonomy" id="652676"/>
    <lineage>
        <taxon>unclassified sequences</taxon>
        <taxon>metagenomes</taxon>
        <taxon>ecological metagenomes</taxon>
    </lineage>
</organism>
<dbReference type="InterPro" id="IPR050109">
    <property type="entry name" value="HTH-type_TetR-like_transc_reg"/>
</dbReference>
<protein>
    <submittedName>
        <fullName evidence="5">Transcriptional regulator, AcrR family</fullName>
    </submittedName>
</protein>
<dbReference type="PROSITE" id="PS01081">
    <property type="entry name" value="HTH_TETR_1"/>
    <property type="match status" value="1"/>
</dbReference>
<dbReference type="PANTHER" id="PTHR30055:SF234">
    <property type="entry name" value="HTH-TYPE TRANSCRIPTIONAL REGULATOR BETI"/>
    <property type="match status" value="1"/>
</dbReference>
<evidence type="ECO:0000259" key="4">
    <source>
        <dbReference type="PROSITE" id="PS50977"/>
    </source>
</evidence>
<gene>
    <name evidence="5" type="ORF">MNBD_GAMMA02-1408</name>
</gene>
<dbReference type="PANTHER" id="PTHR30055">
    <property type="entry name" value="HTH-TYPE TRANSCRIPTIONAL REGULATOR RUTR"/>
    <property type="match status" value="1"/>
</dbReference>
<dbReference type="PROSITE" id="PS50977">
    <property type="entry name" value="HTH_TETR_2"/>
    <property type="match status" value="1"/>
</dbReference>
<dbReference type="InterPro" id="IPR023772">
    <property type="entry name" value="DNA-bd_HTH_TetR-type_CS"/>
</dbReference>
<evidence type="ECO:0000313" key="5">
    <source>
        <dbReference type="EMBL" id="VAW47816.1"/>
    </source>
</evidence>
<keyword evidence="1" id="KW-0805">Transcription regulation</keyword>
<dbReference type="GO" id="GO:0003700">
    <property type="term" value="F:DNA-binding transcription factor activity"/>
    <property type="evidence" value="ECO:0007669"/>
    <property type="project" value="TreeGrafter"/>
</dbReference>
<proteinExistence type="predicted"/>
<dbReference type="Gene3D" id="1.10.357.10">
    <property type="entry name" value="Tetracycline Repressor, domain 2"/>
    <property type="match status" value="1"/>
</dbReference>
<keyword evidence="3" id="KW-0804">Transcription</keyword>
<dbReference type="InterPro" id="IPR001647">
    <property type="entry name" value="HTH_TetR"/>
</dbReference>
<keyword evidence="2" id="KW-0238">DNA-binding</keyword>
<dbReference type="AlphaFoldDB" id="A0A3B0WU33"/>
<accession>A0A3B0WU33</accession>
<feature type="domain" description="HTH tetR-type" evidence="4">
    <location>
        <begin position="1"/>
        <end position="58"/>
    </location>
</feature>
<name>A0A3B0WU33_9ZZZZ</name>
<feature type="non-terminal residue" evidence="5">
    <location>
        <position position="1"/>
    </location>
</feature>
<dbReference type="PRINTS" id="PR00455">
    <property type="entry name" value="HTHTETR"/>
</dbReference>